<dbReference type="RefSeq" id="WP_052945269.1">
    <property type="nucleotide sequence ID" value="NZ_BANB01000671.1"/>
</dbReference>
<dbReference type="Gene3D" id="3.40.50.1110">
    <property type="entry name" value="SGNH hydrolase"/>
    <property type="match status" value="1"/>
</dbReference>
<dbReference type="InterPro" id="IPR036514">
    <property type="entry name" value="SGNH_hydro_sf"/>
</dbReference>
<sequence length="547" mass="56745">MTINNYSTIYAFGDSLSDAGDVYLLTSSPLASPLGLSPEPVSPPYYQETYGTVKADIFSNGPNWVQNLSTDLGFGVLAPGTVGGTVSQLTTIAIAGLEAQGYPPATATLVATAAIDSLAKQQGVSGPNGYLTLASGATGGTDFAIGGAVTGVTNENSSFAVPLTDLSAQLTNFKNAVPTPAANALSTVWIGSNDILDLLEDPNFGTYFPNGTTLGTVGSTKAGIDMQQSVANEIGFIGSLVADGVTNLLVLDVPDLSQVPAITKGYPSETGAALVLSEYYNQLLNTDLGTVTGAKITIENTFSLIDNAIANPGSYGLKNVTDSVYTGSLTNFTPSDLVSSDPTVQNTYLFFDKQHPTETGQTAVANQALADLTCFVTGTRIATARGAVAVEALRAGDMIVLADGGTLPVRWVGRRQLACASHPDPHSVWPVRIAAGAFGAAGPAHDLYLSPDHAVFIDGALIPAKHLVDGDAVARVACDTVTYWHVELPRHAVLLAEGLACESFLDTRQRRGDYVTRVWEAEGCAELVVTGPRLAAARARLSGARAA</sequence>
<dbReference type="SUPFAM" id="SSF51294">
    <property type="entry name" value="Hedgehog/intein (Hint) domain"/>
    <property type="match status" value="1"/>
</dbReference>
<keyword evidence="4" id="KW-1185">Reference proteome</keyword>
<dbReference type="SUPFAM" id="SSF52266">
    <property type="entry name" value="SGNH hydrolase"/>
    <property type="match status" value="1"/>
</dbReference>
<evidence type="ECO:0000313" key="4">
    <source>
        <dbReference type="Proteomes" id="UP000032680"/>
    </source>
</evidence>
<comment type="caution">
    <text evidence="3">The sequence shown here is derived from an EMBL/GenBank/DDBJ whole genome shotgun (WGS) entry which is preliminary data.</text>
</comment>
<dbReference type="InterPro" id="IPR008265">
    <property type="entry name" value="Lipase_GDSL_AS"/>
</dbReference>
<keyword evidence="1" id="KW-0378">Hydrolase</keyword>
<dbReference type="InterPro" id="IPR051058">
    <property type="entry name" value="GDSL_Est/Lipase"/>
</dbReference>
<dbReference type="PROSITE" id="PS01098">
    <property type="entry name" value="LIPASE_GDSL_SER"/>
    <property type="match status" value="1"/>
</dbReference>
<dbReference type="PANTHER" id="PTHR45648:SF22">
    <property type="entry name" value="GDSL LIPASE_ACYLHYDROLASE FAMILY PROTEIN (AFU_ORTHOLOGUE AFUA_4G14700)"/>
    <property type="match status" value="1"/>
</dbReference>
<dbReference type="Pfam" id="PF13403">
    <property type="entry name" value="Hint_2"/>
    <property type="match status" value="1"/>
</dbReference>
<accession>A0A0D6P946</accession>
<feature type="domain" description="Hedgehog/Intein (Hint)" evidence="2">
    <location>
        <begin position="373"/>
        <end position="507"/>
    </location>
</feature>
<name>A0A0D6P946_9PROT</name>
<proteinExistence type="predicted"/>
<evidence type="ECO:0000256" key="1">
    <source>
        <dbReference type="ARBA" id="ARBA00022801"/>
    </source>
</evidence>
<dbReference type="Pfam" id="PF00657">
    <property type="entry name" value="Lipase_GDSL"/>
    <property type="match status" value="1"/>
</dbReference>
<dbReference type="EMBL" id="BANB01000671">
    <property type="protein sequence ID" value="GAN78177.1"/>
    <property type="molecule type" value="Genomic_DNA"/>
</dbReference>
<evidence type="ECO:0000313" key="3">
    <source>
        <dbReference type="EMBL" id="GAN78177.1"/>
    </source>
</evidence>
<dbReference type="InterPro" id="IPR028992">
    <property type="entry name" value="Hedgehog/Intein_dom"/>
</dbReference>
<evidence type="ECO:0000259" key="2">
    <source>
        <dbReference type="Pfam" id="PF13403"/>
    </source>
</evidence>
<dbReference type="InterPro" id="IPR036844">
    <property type="entry name" value="Hint_dom_sf"/>
</dbReference>
<reference evidence="3 4" key="1">
    <citation type="submission" date="2012-11" db="EMBL/GenBank/DDBJ databases">
        <title>Whole genome sequence of Acidisphaera rubrifaciens HS-AP3.</title>
        <authorList>
            <person name="Azuma Y."/>
            <person name="Higashiura N."/>
            <person name="Hirakawa H."/>
            <person name="Matsushita K."/>
        </authorList>
    </citation>
    <scope>NUCLEOTIDE SEQUENCE [LARGE SCALE GENOMIC DNA]</scope>
    <source>
        <strain evidence="3 4">HS-AP3</strain>
    </source>
</reference>
<dbReference type="Proteomes" id="UP000032680">
    <property type="component" value="Unassembled WGS sequence"/>
</dbReference>
<dbReference type="Gene3D" id="2.170.16.10">
    <property type="entry name" value="Hedgehog/Intein (Hint) domain"/>
    <property type="match status" value="1"/>
</dbReference>
<dbReference type="InterPro" id="IPR001087">
    <property type="entry name" value="GDSL"/>
</dbReference>
<protein>
    <recommendedName>
        <fullName evidence="2">Hedgehog/Intein (Hint) domain-containing protein</fullName>
    </recommendedName>
</protein>
<organism evidence="3 4">
    <name type="scientific">Acidisphaera rubrifaciens HS-AP3</name>
    <dbReference type="NCBI Taxonomy" id="1231350"/>
    <lineage>
        <taxon>Bacteria</taxon>
        <taxon>Pseudomonadati</taxon>
        <taxon>Pseudomonadota</taxon>
        <taxon>Alphaproteobacteria</taxon>
        <taxon>Acetobacterales</taxon>
        <taxon>Acetobacteraceae</taxon>
        <taxon>Acidisphaera</taxon>
    </lineage>
</organism>
<dbReference type="CDD" id="cd01846">
    <property type="entry name" value="fatty_acyltransferase_like"/>
    <property type="match status" value="1"/>
</dbReference>
<dbReference type="PANTHER" id="PTHR45648">
    <property type="entry name" value="GDSL LIPASE/ACYLHYDROLASE FAMILY PROTEIN (AFU_ORTHOLOGUE AFUA_4G14700)"/>
    <property type="match status" value="1"/>
</dbReference>
<dbReference type="AlphaFoldDB" id="A0A0D6P946"/>
<dbReference type="GO" id="GO:0006629">
    <property type="term" value="P:lipid metabolic process"/>
    <property type="evidence" value="ECO:0007669"/>
    <property type="project" value="InterPro"/>
</dbReference>
<dbReference type="OrthoDB" id="7284755at2"/>
<gene>
    <name evidence="3" type="ORF">Asru_0672_05</name>
</gene>
<dbReference type="GO" id="GO:0016298">
    <property type="term" value="F:lipase activity"/>
    <property type="evidence" value="ECO:0007669"/>
    <property type="project" value="InterPro"/>
</dbReference>